<dbReference type="HAMAP" id="MF_00244">
    <property type="entry name" value="NaMN_adenylyltr"/>
    <property type="match status" value="1"/>
</dbReference>
<comment type="catalytic activity">
    <reaction evidence="10 11">
        <text>nicotinate beta-D-ribonucleotide + ATP + H(+) = deamido-NAD(+) + diphosphate</text>
        <dbReference type="Rhea" id="RHEA:22860"/>
        <dbReference type="ChEBI" id="CHEBI:15378"/>
        <dbReference type="ChEBI" id="CHEBI:30616"/>
        <dbReference type="ChEBI" id="CHEBI:33019"/>
        <dbReference type="ChEBI" id="CHEBI:57502"/>
        <dbReference type="ChEBI" id="CHEBI:58437"/>
        <dbReference type="EC" id="2.7.7.18"/>
    </reaction>
</comment>
<keyword evidence="5 11" id="KW-0808">Transferase</keyword>
<dbReference type="GO" id="GO:0009435">
    <property type="term" value="P:NAD+ biosynthetic process"/>
    <property type="evidence" value="ECO:0007669"/>
    <property type="project" value="UniProtKB-UniRule"/>
</dbReference>
<gene>
    <name evidence="11 13" type="primary">nadD</name>
    <name evidence="13" type="ORF">IAC68_01455</name>
</gene>
<keyword evidence="6 11" id="KW-0548">Nucleotidyltransferase</keyword>
<evidence type="ECO:0000259" key="12">
    <source>
        <dbReference type="Pfam" id="PF01467"/>
    </source>
</evidence>
<comment type="pathway">
    <text evidence="2 11">Cofactor biosynthesis; NAD(+) biosynthesis; deamido-NAD(+) from nicotinate D-ribonucleotide: step 1/1.</text>
</comment>
<evidence type="ECO:0000256" key="1">
    <source>
        <dbReference type="ARBA" id="ARBA00002324"/>
    </source>
</evidence>
<keyword evidence="9 11" id="KW-0520">NAD</keyword>
<accession>A0A9D9GYG8</accession>
<evidence type="ECO:0000256" key="10">
    <source>
        <dbReference type="ARBA" id="ARBA00048721"/>
    </source>
</evidence>
<evidence type="ECO:0000256" key="7">
    <source>
        <dbReference type="ARBA" id="ARBA00022741"/>
    </source>
</evidence>
<evidence type="ECO:0000256" key="6">
    <source>
        <dbReference type="ARBA" id="ARBA00022695"/>
    </source>
</evidence>
<dbReference type="InterPro" id="IPR004821">
    <property type="entry name" value="Cyt_trans-like"/>
</dbReference>
<dbReference type="PANTHER" id="PTHR39321:SF3">
    <property type="entry name" value="PHOSPHOPANTETHEINE ADENYLYLTRANSFERASE"/>
    <property type="match status" value="1"/>
</dbReference>
<feature type="domain" description="Cytidyltransferase-like" evidence="12">
    <location>
        <begin position="5"/>
        <end position="170"/>
    </location>
</feature>
<comment type="caution">
    <text evidence="13">The sequence shown here is derived from an EMBL/GenBank/DDBJ whole genome shotgun (WGS) entry which is preliminary data.</text>
</comment>
<keyword evidence="8 11" id="KW-0067">ATP-binding</keyword>
<evidence type="ECO:0000256" key="9">
    <source>
        <dbReference type="ARBA" id="ARBA00023027"/>
    </source>
</evidence>
<dbReference type="PANTHER" id="PTHR39321">
    <property type="entry name" value="NICOTINATE-NUCLEOTIDE ADENYLYLTRANSFERASE-RELATED"/>
    <property type="match status" value="1"/>
</dbReference>
<dbReference type="Pfam" id="PF01467">
    <property type="entry name" value="CTP_transf_like"/>
    <property type="match status" value="1"/>
</dbReference>
<proteinExistence type="inferred from homology"/>
<evidence type="ECO:0000313" key="14">
    <source>
        <dbReference type="Proteomes" id="UP000823635"/>
    </source>
</evidence>
<evidence type="ECO:0000256" key="3">
    <source>
        <dbReference type="ARBA" id="ARBA00009014"/>
    </source>
</evidence>
<dbReference type="GO" id="GO:0004515">
    <property type="term" value="F:nicotinate-nucleotide adenylyltransferase activity"/>
    <property type="evidence" value="ECO:0007669"/>
    <property type="project" value="UniProtKB-UniRule"/>
</dbReference>
<sequence length="183" mass="21235">MNCALYFGSFNPLHAGHIAIAKYVLQNCDVDSLRFVLTPENPFKSGSGTLENEKSRLERLQDAIKRFNDEYGGRPAEVSTVEFELPRPNYTYNTLEHLRRSEPQTRFSIIMGADNIANIERWYKWREILSEYQILVYPRRGFDSRALCKKYNATFLDAPLYDISSTMIREMAARGENTDNLTF</sequence>
<dbReference type="SUPFAM" id="SSF52374">
    <property type="entry name" value="Nucleotidylyl transferase"/>
    <property type="match status" value="1"/>
</dbReference>
<dbReference type="CDD" id="cd02165">
    <property type="entry name" value="NMNAT"/>
    <property type="match status" value="1"/>
</dbReference>
<dbReference type="InterPro" id="IPR005248">
    <property type="entry name" value="NadD/NMNAT"/>
</dbReference>
<evidence type="ECO:0000256" key="2">
    <source>
        <dbReference type="ARBA" id="ARBA00005019"/>
    </source>
</evidence>
<reference evidence="13" key="1">
    <citation type="submission" date="2020-10" db="EMBL/GenBank/DDBJ databases">
        <authorList>
            <person name="Gilroy R."/>
        </authorList>
    </citation>
    <scope>NUCLEOTIDE SEQUENCE</scope>
    <source>
        <strain evidence="13">15467</strain>
    </source>
</reference>
<dbReference type="AlphaFoldDB" id="A0A9D9GYG8"/>
<name>A0A9D9GYG8_9BACT</name>
<keyword evidence="4 11" id="KW-0662">Pyridine nucleotide biosynthesis</keyword>
<reference evidence="13" key="2">
    <citation type="journal article" date="2021" name="PeerJ">
        <title>Extensive microbial diversity within the chicken gut microbiome revealed by metagenomics and culture.</title>
        <authorList>
            <person name="Gilroy R."/>
            <person name="Ravi A."/>
            <person name="Getino M."/>
            <person name="Pursley I."/>
            <person name="Horton D.L."/>
            <person name="Alikhan N.F."/>
            <person name="Baker D."/>
            <person name="Gharbi K."/>
            <person name="Hall N."/>
            <person name="Watson M."/>
            <person name="Adriaenssens E.M."/>
            <person name="Foster-Nyarko E."/>
            <person name="Jarju S."/>
            <person name="Secka A."/>
            <person name="Antonio M."/>
            <person name="Oren A."/>
            <person name="Chaudhuri R.R."/>
            <person name="La Ragione R."/>
            <person name="Hildebrand F."/>
            <person name="Pallen M.J."/>
        </authorList>
    </citation>
    <scope>NUCLEOTIDE SEQUENCE</scope>
    <source>
        <strain evidence="13">15467</strain>
    </source>
</reference>
<dbReference type="EMBL" id="JADINB010000035">
    <property type="protein sequence ID" value="MBO8428588.1"/>
    <property type="molecule type" value="Genomic_DNA"/>
</dbReference>
<evidence type="ECO:0000313" key="13">
    <source>
        <dbReference type="EMBL" id="MBO8428588.1"/>
    </source>
</evidence>
<keyword evidence="7 11" id="KW-0547">Nucleotide-binding</keyword>
<evidence type="ECO:0000256" key="4">
    <source>
        <dbReference type="ARBA" id="ARBA00022642"/>
    </source>
</evidence>
<comment type="function">
    <text evidence="1 11">Catalyzes the reversible adenylation of nicotinate mononucleotide (NaMN) to nicotinic acid adenine dinucleotide (NaAD).</text>
</comment>
<dbReference type="EC" id="2.7.7.18" evidence="11"/>
<comment type="similarity">
    <text evidence="3 11">Belongs to the NadD family.</text>
</comment>
<evidence type="ECO:0000256" key="8">
    <source>
        <dbReference type="ARBA" id="ARBA00022840"/>
    </source>
</evidence>
<dbReference type="NCBIfam" id="TIGR00125">
    <property type="entry name" value="cyt_tran_rel"/>
    <property type="match status" value="1"/>
</dbReference>
<dbReference type="Gene3D" id="3.40.50.620">
    <property type="entry name" value="HUPs"/>
    <property type="match status" value="1"/>
</dbReference>
<dbReference type="GO" id="GO:0005524">
    <property type="term" value="F:ATP binding"/>
    <property type="evidence" value="ECO:0007669"/>
    <property type="project" value="UniProtKB-KW"/>
</dbReference>
<dbReference type="NCBIfam" id="TIGR00482">
    <property type="entry name" value="nicotinate (nicotinamide) nucleotide adenylyltransferase"/>
    <property type="match status" value="1"/>
</dbReference>
<dbReference type="Proteomes" id="UP000823635">
    <property type="component" value="Unassembled WGS sequence"/>
</dbReference>
<dbReference type="InterPro" id="IPR014729">
    <property type="entry name" value="Rossmann-like_a/b/a_fold"/>
</dbReference>
<organism evidence="13 14">
    <name type="scientific">Candidatus Egerieousia excrementavium</name>
    <dbReference type="NCBI Taxonomy" id="2840778"/>
    <lineage>
        <taxon>Bacteria</taxon>
        <taxon>Pseudomonadati</taxon>
        <taxon>Bacteroidota</taxon>
        <taxon>Bacteroidia</taxon>
        <taxon>Bacteroidales</taxon>
        <taxon>Candidatus Egerieousia</taxon>
    </lineage>
</organism>
<evidence type="ECO:0000256" key="11">
    <source>
        <dbReference type="HAMAP-Rule" id="MF_00244"/>
    </source>
</evidence>
<evidence type="ECO:0000256" key="5">
    <source>
        <dbReference type="ARBA" id="ARBA00022679"/>
    </source>
</evidence>
<protein>
    <recommendedName>
        <fullName evidence="11">Probable nicotinate-nucleotide adenylyltransferase</fullName>
        <ecNumber evidence="11">2.7.7.18</ecNumber>
    </recommendedName>
    <alternativeName>
        <fullName evidence="11">Deamido-NAD(+) diphosphorylase</fullName>
    </alternativeName>
    <alternativeName>
        <fullName evidence="11">Deamido-NAD(+) pyrophosphorylase</fullName>
    </alternativeName>
    <alternativeName>
        <fullName evidence="11">Nicotinate mononucleotide adenylyltransferase</fullName>
        <shortName evidence="11">NaMN adenylyltransferase</shortName>
    </alternativeName>
</protein>